<proteinExistence type="predicted"/>
<feature type="compositionally biased region" description="Low complexity" evidence="1">
    <location>
        <begin position="53"/>
        <end position="64"/>
    </location>
</feature>
<protein>
    <submittedName>
        <fullName evidence="2">Uncharacterized protein</fullName>
    </submittedName>
</protein>
<comment type="caution">
    <text evidence="2">The sequence shown here is derived from an EMBL/GenBank/DDBJ whole genome shotgun (WGS) entry which is preliminary data.</text>
</comment>
<dbReference type="AlphaFoldDB" id="A0AAN9KJS7"/>
<name>A0AAN9KJS7_CLITE</name>
<keyword evidence="3" id="KW-1185">Reference proteome</keyword>
<organism evidence="2 3">
    <name type="scientific">Clitoria ternatea</name>
    <name type="common">Butterfly pea</name>
    <dbReference type="NCBI Taxonomy" id="43366"/>
    <lineage>
        <taxon>Eukaryota</taxon>
        <taxon>Viridiplantae</taxon>
        <taxon>Streptophyta</taxon>
        <taxon>Embryophyta</taxon>
        <taxon>Tracheophyta</taxon>
        <taxon>Spermatophyta</taxon>
        <taxon>Magnoliopsida</taxon>
        <taxon>eudicotyledons</taxon>
        <taxon>Gunneridae</taxon>
        <taxon>Pentapetalae</taxon>
        <taxon>rosids</taxon>
        <taxon>fabids</taxon>
        <taxon>Fabales</taxon>
        <taxon>Fabaceae</taxon>
        <taxon>Papilionoideae</taxon>
        <taxon>50 kb inversion clade</taxon>
        <taxon>NPAAA clade</taxon>
        <taxon>indigoferoid/millettioid clade</taxon>
        <taxon>Phaseoleae</taxon>
        <taxon>Clitoria</taxon>
    </lineage>
</organism>
<reference evidence="2 3" key="1">
    <citation type="submission" date="2024-01" db="EMBL/GenBank/DDBJ databases">
        <title>The genomes of 5 underutilized Papilionoideae crops provide insights into root nodulation and disease resistance.</title>
        <authorList>
            <person name="Yuan L."/>
        </authorList>
    </citation>
    <scope>NUCLEOTIDE SEQUENCE [LARGE SCALE GENOMIC DNA]</scope>
    <source>
        <strain evidence="2">LY-2023</strain>
        <tissue evidence="2">Leaf</tissue>
    </source>
</reference>
<accession>A0AAN9KJS7</accession>
<sequence length="70" mass="7370">MVAKKEDLGAVLGGGSHRFKEKSKKNPVKLLEGCTLSLDSAKVNGLPSDERNSNLSSNSLGENSVATNQI</sequence>
<evidence type="ECO:0000313" key="2">
    <source>
        <dbReference type="EMBL" id="KAK7317518.1"/>
    </source>
</evidence>
<evidence type="ECO:0000256" key="1">
    <source>
        <dbReference type="SAM" id="MobiDB-lite"/>
    </source>
</evidence>
<feature type="region of interest" description="Disordered" evidence="1">
    <location>
        <begin position="41"/>
        <end position="70"/>
    </location>
</feature>
<gene>
    <name evidence="2" type="ORF">RJT34_01829</name>
</gene>
<dbReference type="Proteomes" id="UP001359559">
    <property type="component" value="Unassembled WGS sequence"/>
</dbReference>
<feature type="region of interest" description="Disordered" evidence="1">
    <location>
        <begin position="1"/>
        <end position="24"/>
    </location>
</feature>
<dbReference type="EMBL" id="JAYKXN010000001">
    <property type="protein sequence ID" value="KAK7317518.1"/>
    <property type="molecule type" value="Genomic_DNA"/>
</dbReference>
<evidence type="ECO:0000313" key="3">
    <source>
        <dbReference type="Proteomes" id="UP001359559"/>
    </source>
</evidence>